<dbReference type="FunFam" id="1.10.150.20:FF:000003">
    <property type="entry name" value="DNA polymerase I"/>
    <property type="match status" value="1"/>
</dbReference>
<evidence type="ECO:0000256" key="14">
    <source>
        <dbReference type="ARBA" id="ARBA00049244"/>
    </source>
</evidence>
<evidence type="ECO:0000259" key="17">
    <source>
        <dbReference type="SMART" id="SM00474"/>
    </source>
</evidence>
<dbReference type="InterPro" id="IPR019760">
    <property type="entry name" value="DNA-dir_DNA_pol_A_CS"/>
</dbReference>
<dbReference type="InterPro" id="IPR018320">
    <property type="entry name" value="DNA_polymerase_1"/>
</dbReference>
<evidence type="ECO:0000256" key="8">
    <source>
        <dbReference type="ARBA" id="ARBA00022763"/>
    </source>
</evidence>
<proteinExistence type="inferred from homology"/>
<dbReference type="SMART" id="SM00279">
    <property type="entry name" value="HhH2"/>
    <property type="match status" value="1"/>
</dbReference>
<comment type="function">
    <text evidence="16">In addition to polymerase activity, this DNA polymerase exhibits 3'-5' and 5'-3' exonuclease activity.</text>
</comment>
<dbReference type="Pfam" id="PF02739">
    <property type="entry name" value="5_3_exonuc_N"/>
    <property type="match status" value="1"/>
</dbReference>
<dbReference type="PANTHER" id="PTHR10133">
    <property type="entry name" value="DNA POLYMERASE I"/>
    <property type="match status" value="1"/>
</dbReference>
<comment type="similarity">
    <text evidence="1 16">Belongs to the DNA polymerase type-A family.</text>
</comment>
<evidence type="ECO:0000256" key="15">
    <source>
        <dbReference type="NCBIfam" id="TIGR00593"/>
    </source>
</evidence>
<dbReference type="InterPro" id="IPR020045">
    <property type="entry name" value="DNA_polI_H3TH"/>
</dbReference>
<evidence type="ECO:0000256" key="1">
    <source>
        <dbReference type="ARBA" id="ARBA00007705"/>
    </source>
</evidence>
<dbReference type="InterPro" id="IPR020046">
    <property type="entry name" value="5-3_exonucl_a-hlix_arch_N"/>
</dbReference>
<evidence type="ECO:0000256" key="5">
    <source>
        <dbReference type="ARBA" id="ARBA00022695"/>
    </source>
</evidence>
<evidence type="ECO:0000256" key="11">
    <source>
        <dbReference type="ARBA" id="ARBA00022932"/>
    </source>
</evidence>
<evidence type="ECO:0000256" key="10">
    <source>
        <dbReference type="ARBA" id="ARBA00022839"/>
    </source>
</evidence>
<evidence type="ECO:0000259" key="19">
    <source>
        <dbReference type="SMART" id="SM00482"/>
    </source>
</evidence>
<dbReference type="NCBIfam" id="TIGR00593">
    <property type="entry name" value="pola"/>
    <property type="match status" value="1"/>
</dbReference>
<evidence type="ECO:0000313" key="20">
    <source>
        <dbReference type="EMBL" id="MBI2877203.1"/>
    </source>
</evidence>
<dbReference type="SMART" id="SM00482">
    <property type="entry name" value="POLAc"/>
    <property type="match status" value="1"/>
</dbReference>
<evidence type="ECO:0000256" key="4">
    <source>
        <dbReference type="ARBA" id="ARBA00022679"/>
    </source>
</evidence>
<dbReference type="GO" id="GO:0003677">
    <property type="term" value="F:DNA binding"/>
    <property type="evidence" value="ECO:0007669"/>
    <property type="project" value="UniProtKB-UniRule"/>
</dbReference>
<keyword evidence="6 16" id="KW-0235">DNA replication</keyword>
<dbReference type="SUPFAM" id="SSF53098">
    <property type="entry name" value="Ribonuclease H-like"/>
    <property type="match status" value="1"/>
</dbReference>
<dbReference type="Gene3D" id="3.40.50.1010">
    <property type="entry name" value="5'-nuclease"/>
    <property type="match status" value="1"/>
</dbReference>
<keyword evidence="5 16" id="KW-0548">Nucleotidyltransferase</keyword>
<dbReference type="CDD" id="cd09859">
    <property type="entry name" value="PIN_53EXO"/>
    <property type="match status" value="1"/>
</dbReference>
<sequence>MVNGRPHLYLIDGSAYLYRAFFAIRQELSNSKGLPTNAIYGFVNMLLKILREEKPDYLAIAFDPKGSTVRHQAYAAYKAHRPPMPADLILQVPYVLQVIRVFNIALLQEDGYEADDLLGTVAREAERRGFMVTIVSGDKDMLQLVSSQVRVLDTVKGKVYQEKEVQERFGVEPAQVADVMGLMGDATDNIPGVPGIGPKTAAQLIQRFGSVEHLLEQMDQVEPKKLRESLKNHTEEARMSKALATIITDIPLEIDLERFRAREMDRQAAFALFKELEFSSLLKATCAVDSPSNDRHQVVVEAEEFRGLLLRLREARAFALSVGATHKDPLRAELLGVAFSLEEGEAYYLPLGTLPAASPCLPVEQVLASLRPILEDAGIGKYGHHLKYSLLVLASAGIQLHGIVCDTMIASYLLNPSRHSHGLDEVAVEHLGIQLSSYKEILGNHFQGLAPDLLEARRAAQYACQEADLVFRLARKLMPLLKESDLDPLFFQIELPLIQVLAEMERTGIRVDPEILRAMSKDLDVRLDQLMRQIYAVAGVEFNINSPKQLTEILFERLKLKPVKKTKTGYSTDVAVLQELALQHELPVLILNYRQLAKLKSTYVDALPQLIHPRTGRIHTSFNQAVTATGRLSSSEPNLQNLPVRTSLGREIRRAFVAEAGHLFISADYSQIELRILAHLSEDALLLEAFAGGEDVHAKTAAELFGVAPGAVTPEMRRLAKTVNFGIIYGLSPYGLARDLNIGQQAAKEFIDRYFSRHQGVKAYIQRTIQEAHERGYVTTLWGRRRYLPDLRSASKSVRDFAERIAINTPIQGSAADLIKVAMLRIHQEIQRKGRAARMTLQVHDELVFEVPEEELQEMVILVKEGMEGVISLRVPLVAEISISPNLGDTAPVSLEEGLGVRE</sequence>
<evidence type="ECO:0000313" key="21">
    <source>
        <dbReference type="Proteomes" id="UP000769766"/>
    </source>
</evidence>
<dbReference type="GO" id="GO:0006261">
    <property type="term" value="P:DNA-templated DNA replication"/>
    <property type="evidence" value="ECO:0007669"/>
    <property type="project" value="UniProtKB-UniRule"/>
</dbReference>
<dbReference type="Pfam" id="PF01612">
    <property type="entry name" value="DNA_pol_A_exo1"/>
    <property type="match status" value="1"/>
</dbReference>
<evidence type="ECO:0000256" key="2">
    <source>
        <dbReference type="ARBA" id="ARBA00012417"/>
    </source>
</evidence>
<dbReference type="EC" id="2.7.7.7" evidence="2 15"/>
<feature type="domain" description="5'-3' exonuclease" evidence="18">
    <location>
        <begin position="4"/>
        <end position="262"/>
    </location>
</feature>
<comment type="catalytic activity">
    <reaction evidence="14 16">
        <text>DNA(n) + a 2'-deoxyribonucleoside 5'-triphosphate = DNA(n+1) + diphosphate</text>
        <dbReference type="Rhea" id="RHEA:22508"/>
        <dbReference type="Rhea" id="RHEA-COMP:17339"/>
        <dbReference type="Rhea" id="RHEA-COMP:17340"/>
        <dbReference type="ChEBI" id="CHEBI:33019"/>
        <dbReference type="ChEBI" id="CHEBI:61560"/>
        <dbReference type="ChEBI" id="CHEBI:173112"/>
        <dbReference type="EC" id="2.7.7.7"/>
    </reaction>
</comment>
<dbReference type="FunFam" id="1.20.1060.10:FF:000001">
    <property type="entry name" value="DNA polymerase I"/>
    <property type="match status" value="1"/>
</dbReference>
<keyword evidence="11 16" id="KW-0239">DNA-directed DNA polymerase</keyword>
<evidence type="ECO:0000256" key="6">
    <source>
        <dbReference type="ARBA" id="ARBA00022705"/>
    </source>
</evidence>
<feature type="domain" description="DNA-directed DNA polymerase family A palm" evidence="19">
    <location>
        <begin position="649"/>
        <end position="855"/>
    </location>
</feature>
<dbReference type="FunFam" id="1.10.150.20:FF:000002">
    <property type="entry name" value="DNA polymerase I"/>
    <property type="match status" value="1"/>
</dbReference>
<organism evidence="20 21">
    <name type="scientific">Tectimicrobiota bacterium</name>
    <dbReference type="NCBI Taxonomy" id="2528274"/>
    <lineage>
        <taxon>Bacteria</taxon>
        <taxon>Pseudomonadati</taxon>
        <taxon>Nitrospinota/Tectimicrobiota group</taxon>
        <taxon>Candidatus Tectimicrobiota</taxon>
    </lineage>
</organism>
<dbReference type="FunFam" id="3.40.50.1010:FF:000001">
    <property type="entry name" value="DNA polymerase I"/>
    <property type="match status" value="1"/>
</dbReference>
<dbReference type="PANTHER" id="PTHR10133:SF27">
    <property type="entry name" value="DNA POLYMERASE NU"/>
    <property type="match status" value="1"/>
</dbReference>
<dbReference type="CDD" id="cd06139">
    <property type="entry name" value="DNA_polA_I_Ecoli_like_exo"/>
    <property type="match status" value="1"/>
</dbReference>
<dbReference type="SUPFAM" id="SSF56672">
    <property type="entry name" value="DNA/RNA polymerases"/>
    <property type="match status" value="1"/>
</dbReference>
<evidence type="ECO:0000256" key="16">
    <source>
        <dbReference type="RuleBase" id="RU004460"/>
    </source>
</evidence>
<evidence type="ECO:0000256" key="12">
    <source>
        <dbReference type="ARBA" id="ARBA00023125"/>
    </source>
</evidence>
<dbReference type="Gene3D" id="1.10.150.20">
    <property type="entry name" value="5' to 3' exonuclease, C-terminal subdomain"/>
    <property type="match status" value="2"/>
</dbReference>
<dbReference type="SUPFAM" id="SSF47807">
    <property type="entry name" value="5' to 3' exonuclease, C-terminal subdomain"/>
    <property type="match status" value="1"/>
</dbReference>
<dbReference type="AlphaFoldDB" id="A0A932CPN6"/>
<dbReference type="InterPro" id="IPR029060">
    <property type="entry name" value="PIN-like_dom_sf"/>
</dbReference>
<keyword evidence="4 16" id="KW-0808">Transferase</keyword>
<keyword evidence="9 16" id="KW-0378">Hydrolase</keyword>
<dbReference type="Proteomes" id="UP000769766">
    <property type="component" value="Unassembled WGS sequence"/>
</dbReference>
<feature type="domain" description="3'-5' exonuclease" evidence="17">
    <location>
        <begin position="296"/>
        <end position="482"/>
    </location>
</feature>
<dbReference type="NCBIfam" id="NF004397">
    <property type="entry name" value="PRK05755.1"/>
    <property type="match status" value="1"/>
</dbReference>
<comment type="caution">
    <text evidence="20">The sequence shown here is derived from an EMBL/GenBank/DDBJ whole genome shotgun (WGS) entry which is preliminary data.</text>
</comment>
<dbReference type="InterPro" id="IPR043502">
    <property type="entry name" value="DNA/RNA_pol_sf"/>
</dbReference>
<evidence type="ECO:0000256" key="9">
    <source>
        <dbReference type="ARBA" id="ARBA00022801"/>
    </source>
</evidence>
<dbReference type="SMART" id="SM00474">
    <property type="entry name" value="35EXOc"/>
    <property type="match status" value="1"/>
</dbReference>
<evidence type="ECO:0000256" key="7">
    <source>
        <dbReference type="ARBA" id="ARBA00022722"/>
    </source>
</evidence>
<dbReference type="Pfam" id="PF00476">
    <property type="entry name" value="DNA_pol_A"/>
    <property type="match status" value="1"/>
</dbReference>
<dbReference type="InterPro" id="IPR002421">
    <property type="entry name" value="5-3_exonuclease"/>
</dbReference>
<dbReference type="PROSITE" id="PS00447">
    <property type="entry name" value="DNA_POLYMERASE_A"/>
    <property type="match status" value="1"/>
</dbReference>
<dbReference type="InterPro" id="IPR002562">
    <property type="entry name" value="3'-5'_exonuclease_dom"/>
</dbReference>
<dbReference type="InterPro" id="IPR012337">
    <property type="entry name" value="RNaseH-like_sf"/>
</dbReference>
<accession>A0A932CPN6</accession>
<dbReference type="GO" id="GO:0008409">
    <property type="term" value="F:5'-3' exonuclease activity"/>
    <property type="evidence" value="ECO:0007669"/>
    <property type="project" value="UniProtKB-UniRule"/>
</dbReference>
<protein>
    <recommendedName>
        <fullName evidence="3 15">DNA polymerase I</fullName>
        <ecNumber evidence="2 15">2.7.7.7</ecNumber>
    </recommendedName>
</protein>
<gene>
    <name evidence="16 20" type="primary">polA</name>
    <name evidence="20" type="ORF">HYY20_10005</name>
</gene>
<dbReference type="Gene3D" id="3.30.420.10">
    <property type="entry name" value="Ribonuclease H-like superfamily/Ribonuclease H"/>
    <property type="match status" value="1"/>
</dbReference>
<keyword evidence="10 16" id="KW-0269">Exonuclease</keyword>
<keyword evidence="12 16" id="KW-0238">DNA-binding</keyword>
<dbReference type="InterPro" id="IPR001098">
    <property type="entry name" value="DNA-dir_DNA_pol_A_palm_dom"/>
</dbReference>
<dbReference type="SMART" id="SM00475">
    <property type="entry name" value="53EXOc"/>
    <property type="match status" value="1"/>
</dbReference>
<dbReference type="CDD" id="cd08637">
    <property type="entry name" value="DNA_pol_A_pol_I_C"/>
    <property type="match status" value="1"/>
</dbReference>
<evidence type="ECO:0000259" key="18">
    <source>
        <dbReference type="SMART" id="SM00475"/>
    </source>
</evidence>
<reference evidence="20" key="1">
    <citation type="submission" date="2020-07" db="EMBL/GenBank/DDBJ databases">
        <title>Huge and variable diversity of episymbiotic CPR bacteria and DPANN archaea in groundwater ecosystems.</title>
        <authorList>
            <person name="He C.Y."/>
            <person name="Keren R."/>
            <person name="Whittaker M."/>
            <person name="Farag I.F."/>
            <person name="Doudna J."/>
            <person name="Cate J.H.D."/>
            <person name="Banfield J.F."/>
        </authorList>
    </citation>
    <scope>NUCLEOTIDE SEQUENCE</scope>
    <source>
        <strain evidence="20">NC_groundwater_672_Ag_B-0.1um_62_36</strain>
    </source>
</reference>
<keyword evidence="7" id="KW-0540">Nuclease</keyword>
<dbReference type="PRINTS" id="PR00868">
    <property type="entry name" value="DNAPOLI"/>
</dbReference>
<dbReference type="Gene3D" id="3.30.70.370">
    <property type="match status" value="1"/>
</dbReference>
<name>A0A932CPN6_UNCTE</name>
<dbReference type="Pfam" id="PF01367">
    <property type="entry name" value="5_3_exonuc"/>
    <property type="match status" value="1"/>
</dbReference>
<evidence type="ECO:0000256" key="13">
    <source>
        <dbReference type="ARBA" id="ARBA00023204"/>
    </source>
</evidence>
<evidence type="ECO:0000256" key="3">
    <source>
        <dbReference type="ARBA" id="ARBA00020311"/>
    </source>
</evidence>
<dbReference type="InterPro" id="IPR036397">
    <property type="entry name" value="RNaseH_sf"/>
</dbReference>
<dbReference type="SUPFAM" id="SSF88723">
    <property type="entry name" value="PIN domain-like"/>
    <property type="match status" value="1"/>
</dbReference>
<dbReference type="Gene3D" id="1.20.1060.10">
    <property type="entry name" value="Taq DNA Polymerase, Chain T, domain 4"/>
    <property type="match status" value="1"/>
</dbReference>
<dbReference type="InterPro" id="IPR002298">
    <property type="entry name" value="DNA_polymerase_A"/>
</dbReference>
<keyword evidence="13 16" id="KW-0234">DNA repair</keyword>
<dbReference type="EMBL" id="JACPRF010000303">
    <property type="protein sequence ID" value="MBI2877203.1"/>
    <property type="molecule type" value="Genomic_DNA"/>
</dbReference>
<keyword evidence="8 16" id="KW-0227">DNA damage</keyword>
<dbReference type="GO" id="GO:0003887">
    <property type="term" value="F:DNA-directed DNA polymerase activity"/>
    <property type="evidence" value="ECO:0007669"/>
    <property type="project" value="UniProtKB-UniRule"/>
</dbReference>
<dbReference type="InterPro" id="IPR036279">
    <property type="entry name" value="5-3_exonuclease_C_sf"/>
</dbReference>
<dbReference type="GO" id="GO:0006302">
    <property type="term" value="P:double-strand break repair"/>
    <property type="evidence" value="ECO:0007669"/>
    <property type="project" value="TreeGrafter"/>
</dbReference>
<dbReference type="CDD" id="cd09898">
    <property type="entry name" value="H3TH_53EXO"/>
    <property type="match status" value="1"/>
</dbReference>
<dbReference type="InterPro" id="IPR008918">
    <property type="entry name" value="HhH2"/>
</dbReference>
<dbReference type="GO" id="GO:0008408">
    <property type="term" value="F:3'-5' exonuclease activity"/>
    <property type="evidence" value="ECO:0007669"/>
    <property type="project" value="UniProtKB-UniRule"/>
</dbReference>